<dbReference type="CDD" id="cd03784">
    <property type="entry name" value="GT1_Gtf-like"/>
    <property type="match status" value="1"/>
</dbReference>
<keyword evidence="3 11" id="KW-0328">Glycosyltransferase</keyword>
<evidence type="ECO:0000256" key="1">
    <source>
        <dbReference type="ARBA" id="ARBA00004240"/>
    </source>
</evidence>
<evidence type="ECO:0000256" key="8">
    <source>
        <dbReference type="ARBA" id="ARBA00023136"/>
    </source>
</evidence>
<evidence type="ECO:0000256" key="2">
    <source>
        <dbReference type="ARBA" id="ARBA00009995"/>
    </source>
</evidence>
<proteinExistence type="inferred from homology"/>
<evidence type="ECO:0000256" key="10">
    <source>
        <dbReference type="ARBA" id="ARBA00046288"/>
    </source>
</evidence>
<keyword evidence="6" id="KW-0256">Endoplasmic reticulum</keyword>
<accession>A0ABD0YT06</accession>
<keyword evidence="4 11" id="KW-0808">Transferase</keyword>
<organism evidence="13 14">
    <name type="scientific">Ranatra chinensis</name>
    <dbReference type="NCBI Taxonomy" id="642074"/>
    <lineage>
        <taxon>Eukaryota</taxon>
        <taxon>Metazoa</taxon>
        <taxon>Ecdysozoa</taxon>
        <taxon>Arthropoda</taxon>
        <taxon>Hexapoda</taxon>
        <taxon>Insecta</taxon>
        <taxon>Pterygota</taxon>
        <taxon>Neoptera</taxon>
        <taxon>Paraneoptera</taxon>
        <taxon>Hemiptera</taxon>
        <taxon>Heteroptera</taxon>
        <taxon>Panheteroptera</taxon>
        <taxon>Nepomorpha</taxon>
        <taxon>Nepidae</taxon>
        <taxon>Ranatrinae</taxon>
        <taxon>Ranatra</taxon>
    </lineage>
</organism>
<evidence type="ECO:0000256" key="6">
    <source>
        <dbReference type="ARBA" id="ARBA00022824"/>
    </source>
</evidence>
<comment type="catalytic activity">
    <reaction evidence="12">
        <text>glucuronate acceptor + UDP-alpha-D-glucuronate = acceptor beta-D-glucuronoside + UDP + H(+)</text>
        <dbReference type="Rhea" id="RHEA:21032"/>
        <dbReference type="ChEBI" id="CHEBI:15378"/>
        <dbReference type="ChEBI" id="CHEBI:58052"/>
        <dbReference type="ChEBI" id="CHEBI:58223"/>
        <dbReference type="ChEBI" id="CHEBI:132367"/>
        <dbReference type="ChEBI" id="CHEBI:132368"/>
        <dbReference type="EC" id="2.4.1.17"/>
    </reaction>
</comment>
<sequence length="444" mass="50527">MFGACLGADILVMLPLPLYSHTNTYMPIIKELAARGHNVTMVTPFKSKDIVPNLKIIPVKNDLPDDIKGPAIMDISKMGVWMQLMGFWYYSLKVISNVLEEEPIQALIHDRGSHFDLVITETFFMQEALVAFGHKIFELSSGLYYYLPQQESIMRRYFNYTGSENLPPLLEQLKNTSITLVDSHFSMGYPRPYHSNIIEIGGLSVKNLEDGEKDLQNFMDSADQGVIYFSLGSYLKSQDLDSITIGTLLTVFGKLKQRVLWKLDSENVLELPSNVKIAQWFPQTSVLAHPKCLLFITHGGIHSIFEAAYNKIPVISLPVLADQSYNAKFAEESGFGITLNINQVTEDRYKENAVRLSMITRDRPITVLKNTIYWIEYVINHKGAKHLKPRTLQISFCRYLLLDVFVPILVIALIAIYIFIKFCNCCLKSCRSSRTNANKKMKTQ</sequence>
<dbReference type="InterPro" id="IPR002213">
    <property type="entry name" value="UDP_glucos_trans"/>
</dbReference>
<dbReference type="Proteomes" id="UP001558652">
    <property type="component" value="Unassembled WGS sequence"/>
</dbReference>
<evidence type="ECO:0000256" key="7">
    <source>
        <dbReference type="ARBA" id="ARBA00022989"/>
    </source>
</evidence>
<evidence type="ECO:0000256" key="3">
    <source>
        <dbReference type="ARBA" id="ARBA00022676"/>
    </source>
</evidence>
<comment type="similarity">
    <text evidence="2 11">Belongs to the UDP-glycosyltransferase family.</text>
</comment>
<dbReference type="EC" id="2.4.1.17" evidence="12"/>
<name>A0ABD0YT06_9HEMI</name>
<evidence type="ECO:0000313" key="13">
    <source>
        <dbReference type="EMBL" id="KAL1139130.1"/>
    </source>
</evidence>
<dbReference type="InterPro" id="IPR035595">
    <property type="entry name" value="UDP_glycos_trans_CS"/>
</dbReference>
<evidence type="ECO:0000313" key="14">
    <source>
        <dbReference type="Proteomes" id="UP001558652"/>
    </source>
</evidence>
<evidence type="ECO:0000256" key="9">
    <source>
        <dbReference type="ARBA" id="ARBA00023180"/>
    </source>
</evidence>
<dbReference type="Gene3D" id="3.40.50.2000">
    <property type="entry name" value="Glycogen Phosphorylase B"/>
    <property type="match status" value="2"/>
</dbReference>
<keyword evidence="8 12" id="KW-0472">Membrane</keyword>
<dbReference type="EMBL" id="JBFDAA010000003">
    <property type="protein sequence ID" value="KAL1139130.1"/>
    <property type="molecule type" value="Genomic_DNA"/>
</dbReference>
<feature type="transmembrane region" description="Helical" evidence="12">
    <location>
        <begin position="399"/>
        <end position="420"/>
    </location>
</feature>
<protein>
    <recommendedName>
        <fullName evidence="12">UDP-glucuronosyltransferase</fullName>
        <ecNumber evidence="12">2.4.1.17</ecNumber>
    </recommendedName>
</protein>
<reference evidence="13 14" key="1">
    <citation type="submission" date="2024-07" db="EMBL/GenBank/DDBJ databases">
        <title>Chromosome-level genome assembly of the water stick insect Ranatra chinensis (Heteroptera: Nepidae).</title>
        <authorList>
            <person name="Liu X."/>
        </authorList>
    </citation>
    <scope>NUCLEOTIDE SEQUENCE [LARGE SCALE GENOMIC DNA]</scope>
    <source>
        <strain evidence="13">Cailab_2021Rc</strain>
        <tissue evidence="13">Muscle</tissue>
    </source>
</reference>
<keyword evidence="7 12" id="KW-1133">Transmembrane helix</keyword>
<dbReference type="Pfam" id="PF00201">
    <property type="entry name" value="UDPGT"/>
    <property type="match status" value="1"/>
</dbReference>
<dbReference type="PROSITE" id="PS00375">
    <property type="entry name" value="UDPGT"/>
    <property type="match status" value="1"/>
</dbReference>
<dbReference type="GO" id="GO:0005783">
    <property type="term" value="C:endoplasmic reticulum"/>
    <property type="evidence" value="ECO:0007669"/>
    <property type="project" value="UniProtKB-SubCell"/>
</dbReference>
<dbReference type="FunFam" id="3.40.50.2000:FF:000050">
    <property type="entry name" value="UDP-glucuronosyltransferase"/>
    <property type="match status" value="1"/>
</dbReference>
<dbReference type="PANTHER" id="PTHR48043:SF159">
    <property type="entry name" value="EG:EG0003.4 PROTEIN-RELATED"/>
    <property type="match status" value="1"/>
</dbReference>
<dbReference type="AlphaFoldDB" id="A0ABD0YT06"/>
<dbReference type="GO" id="GO:0015020">
    <property type="term" value="F:glucuronosyltransferase activity"/>
    <property type="evidence" value="ECO:0007669"/>
    <property type="project" value="UniProtKB-EC"/>
</dbReference>
<comment type="caution">
    <text evidence="13">The sequence shown here is derived from an EMBL/GenBank/DDBJ whole genome shotgun (WGS) entry which is preliminary data.</text>
</comment>
<evidence type="ECO:0000256" key="12">
    <source>
        <dbReference type="RuleBase" id="RU362059"/>
    </source>
</evidence>
<dbReference type="PANTHER" id="PTHR48043">
    <property type="entry name" value="EG:EG0003.4 PROTEIN-RELATED"/>
    <property type="match status" value="1"/>
</dbReference>
<keyword evidence="9" id="KW-0325">Glycoprotein</keyword>
<dbReference type="SUPFAM" id="SSF53756">
    <property type="entry name" value="UDP-Glycosyltransferase/glycogen phosphorylase"/>
    <property type="match status" value="1"/>
</dbReference>
<dbReference type="GO" id="GO:0016020">
    <property type="term" value="C:membrane"/>
    <property type="evidence" value="ECO:0007669"/>
    <property type="project" value="UniProtKB-SubCell"/>
</dbReference>
<keyword evidence="14" id="KW-1185">Reference proteome</keyword>
<evidence type="ECO:0000256" key="11">
    <source>
        <dbReference type="RuleBase" id="RU003718"/>
    </source>
</evidence>
<evidence type="ECO:0000256" key="4">
    <source>
        <dbReference type="ARBA" id="ARBA00022679"/>
    </source>
</evidence>
<gene>
    <name evidence="13" type="ORF">AAG570_009190</name>
</gene>
<keyword evidence="5 12" id="KW-0812">Transmembrane</keyword>
<dbReference type="InterPro" id="IPR050271">
    <property type="entry name" value="UDP-glycosyltransferase"/>
</dbReference>
<comment type="subcellular location">
    <subcellularLocation>
        <location evidence="10">Endomembrane system</location>
        <topology evidence="10">Single-pass type I membrane protein</topology>
    </subcellularLocation>
    <subcellularLocation>
        <location evidence="1">Endoplasmic reticulum</location>
    </subcellularLocation>
    <subcellularLocation>
        <location evidence="12">Membrane</location>
        <topology evidence="12">Single-pass membrane protein</topology>
    </subcellularLocation>
</comment>
<evidence type="ECO:0000256" key="5">
    <source>
        <dbReference type="ARBA" id="ARBA00022692"/>
    </source>
</evidence>